<dbReference type="Proteomes" id="UP001732700">
    <property type="component" value="Chromosome 1D"/>
</dbReference>
<reference evidence="1" key="1">
    <citation type="submission" date="2021-05" db="EMBL/GenBank/DDBJ databases">
        <authorList>
            <person name="Scholz U."/>
            <person name="Mascher M."/>
            <person name="Fiebig A."/>
        </authorList>
    </citation>
    <scope>NUCLEOTIDE SEQUENCE [LARGE SCALE GENOMIC DNA]</scope>
</reference>
<evidence type="ECO:0000313" key="2">
    <source>
        <dbReference type="Proteomes" id="UP001732700"/>
    </source>
</evidence>
<accession>A0ACD5TT06</accession>
<proteinExistence type="predicted"/>
<reference evidence="1" key="2">
    <citation type="submission" date="2025-09" db="UniProtKB">
        <authorList>
            <consortium name="EnsemblPlants"/>
        </authorList>
    </citation>
    <scope>IDENTIFICATION</scope>
</reference>
<dbReference type="EnsemblPlants" id="AVESA.00010b.r2.1DG0120370.1">
    <property type="protein sequence ID" value="AVESA.00010b.r2.1DG0120370.1.CDS"/>
    <property type="gene ID" value="AVESA.00010b.r2.1DG0120370"/>
</dbReference>
<name>A0ACD5TT06_AVESA</name>
<evidence type="ECO:0000313" key="1">
    <source>
        <dbReference type="EnsemblPlants" id="AVESA.00010b.r2.1DG0120370.1.CDS"/>
    </source>
</evidence>
<organism evidence="1 2">
    <name type="scientific">Avena sativa</name>
    <name type="common">Oat</name>
    <dbReference type="NCBI Taxonomy" id="4498"/>
    <lineage>
        <taxon>Eukaryota</taxon>
        <taxon>Viridiplantae</taxon>
        <taxon>Streptophyta</taxon>
        <taxon>Embryophyta</taxon>
        <taxon>Tracheophyta</taxon>
        <taxon>Spermatophyta</taxon>
        <taxon>Magnoliopsida</taxon>
        <taxon>Liliopsida</taxon>
        <taxon>Poales</taxon>
        <taxon>Poaceae</taxon>
        <taxon>BOP clade</taxon>
        <taxon>Pooideae</taxon>
        <taxon>Poodae</taxon>
        <taxon>Poeae</taxon>
        <taxon>Poeae Chloroplast Group 1 (Aveneae type)</taxon>
        <taxon>Aveninae</taxon>
        <taxon>Avena</taxon>
    </lineage>
</organism>
<sequence>MALMLNLAVAPAAAVLSAVSAAGKPTTVRASSFFLSTTSSSSTLKRMKVVAMADMLGDFGGRDAYPEEIASNFAEKTLGNVDTLHRILIPTVSVLSLSRVPLDPEPTVLSEEDARRLLHKVVGWRLLFPSTHDNDDAFLKLECVWKVKDQASGEELIARIGRTLEGCAGYVPAKLALEEEAPNQVRAQLYSTSLGGLSVNDFIIAARIDQIKTLDLIPKKRVWA</sequence>
<protein>
    <submittedName>
        <fullName evidence="1">Uncharacterized protein</fullName>
    </submittedName>
</protein>
<keyword evidence="2" id="KW-1185">Reference proteome</keyword>